<evidence type="ECO:0000256" key="4">
    <source>
        <dbReference type="ARBA" id="ARBA00022960"/>
    </source>
</evidence>
<evidence type="ECO:0000256" key="3">
    <source>
        <dbReference type="ARBA" id="ARBA00022679"/>
    </source>
</evidence>
<dbReference type="GO" id="GO:0071972">
    <property type="term" value="F:peptidoglycan L,D-transpeptidase activity"/>
    <property type="evidence" value="ECO:0007669"/>
    <property type="project" value="TreeGrafter"/>
</dbReference>
<feature type="chain" id="PRO_5015156420" description="L,D-TPase catalytic domain-containing protein" evidence="8">
    <location>
        <begin position="26"/>
        <end position="199"/>
    </location>
</feature>
<keyword evidence="3" id="KW-0808">Transferase</keyword>
<name>A0A2P7QZJ8_9SPHN</name>
<evidence type="ECO:0000256" key="8">
    <source>
        <dbReference type="SAM" id="SignalP"/>
    </source>
</evidence>
<evidence type="ECO:0000256" key="1">
    <source>
        <dbReference type="ARBA" id="ARBA00004752"/>
    </source>
</evidence>
<proteinExistence type="inferred from homology"/>
<keyword evidence="5 7" id="KW-0573">Peptidoglycan synthesis</keyword>
<dbReference type="EMBL" id="PXYI01000001">
    <property type="protein sequence ID" value="PSJ43373.1"/>
    <property type="molecule type" value="Genomic_DNA"/>
</dbReference>
<dbReference type="Pfam" id="PF03734">
    <property type="entry name" value="YkuD"/>
    <property type="match status" value="1"/>
</dbReference>
<dbReference type="InterPro" id="IPR050979">
    <property type="entry name" value="LD-transpeptidase"/>
</dbReference>
<dbReference type="GO" id="GO:0008360">
    <property type="term" value="P:regulation of cell shape"/>
    <property type="evidence" value="ECO:0007669"/>
    <property type="project" value="UniProtKB-UniRule"/>
</dbReference>
<dbReference type="GO" id="GO:0005576">
    <property type="term" value="C:extracellular region"/>
    <property type="evidence" value="ECO:0007669"/>
    <property type="project" value="TreeGrafter"/>
</dbReference>
<comment type="pathway">
    <text evidence="1 7">Cell wall biogenesis; peptidoglycan biosynthesis.</text>
</comment>
<dbReference type="UniPathway" id="UPA00219"/>
<dbReference type="GO" id="GO:0018104">
    <property type="term" value="P:peptidoglycan-protein cross-linking"/>
    <property type="evidence" value="ECO:0007669"/>
    <property type="project" value="TreeGrafter"/>
</dbReference>
<dbReference type="CDD" id="cd16913">
    <property type="entry name" value="YkuD_like"/>
    <property type="match status" value="1"/>
</dbReference>
<evidence type="ECO:0000313" key="10">
    <source>
        <dbReference type="EMBL" id="PSJ43373.1"/>
    </source>
</evidence>
<organism evidence="10 11">
    <name type="scientific">Allosphingosinicella deserti</name>
    <dbReference type="NCBI Taxonomy" id="2116704"/>
    <lineage>
        <taxon>Bacteria</taxon>
        <taxon>Pseudomonadati</taxon>
        <taxon>Pseudomonadota</taxon>
        <taxon>Alphaproteobacteria</taxon>
        <taxon>Sphingomonadales</taxon>
        <taxon>Sphingomonadaceae</taxon>
        <taxon>Allosphingosinicella</taxon>
    </lineage>
</organism>
<dbReference type="PROSITE" id="PS52029">
    <property type="entry name" value="LD_TPASE"/>
    <property type="match status" value="1"/>
</dbReference>
<accession>A0A2P7QZJ8</accession>
<comment type="similarity">
    <text evidence="2">Belongs to the YkuD family.</text>
</comment>
<comment type="caution">
    <text evidence="10">The sequence shown here is derived from an EMBL/GenBank/DDBJ whole genome shotgun (WGS) entry which is preliminary data.</text>
</comment>
<keyword evidence="8" id="KW-0732">Signal</keyword>
<dbReference type="OrthoDB" id="463216at2"/>
<feature type="active site" description="Nucleophile" evidence="7">
    <location>
        <position position="142"/>
    </location>
</feature>
<keyword evidence="11" id="KW-1185">Reference proteome</keyword>
<feature type="active site" description="Proton donor/acceptor" evidence="7">
    <location>
        <position position="129"/>
    </location>
</feature>
<dbReference type="GO" id="GO:0071555">
    <property type="term" value="P:cell wall organization"/>
    <property type="evidence" value="ECO:0007669"/>
    <property type="project" value="UniProtKB-UniRule"/>
</dbReference>
<evidence type="ECO:0000256" key="6">
    <source>
        <dbReference type="ARBA" id="ARBA00023316"/>
    </source>
</evidence>
<dbReference type="AlphaFoldDB" id="A0A2P7QZJ8"/>
<feature type="domain" description="L,D-TPase catalytic" evidence="9">
    <location>
        <begin position="57"/>
        <end position="166"/>
    </location>
</feature>
<dbReference type="Proteomes" id="UP000241167">
    <property type="component" value="Unassembled WGS sequence"/>
</dbReference>
<dbReference type="NCBIfam" id="NF004785">
    <property type="entry name" value="PRK06132.1-2"/>
    <property type="match status" value="1"/>
</dbReference>
<keyword evidence="6 7" id="KW-0961">Cell wall biogenesis/degradation</keyword>
<evidence type="ECO:0000256" key="7">
    <source>
        <dbReference type="PROSITE-ProRule" id="PRU01373"/>
    </source>
</evidence>
<dbReference type="RefSeq" id="WP_106511392.1">
    <property type="nucleotide sequence ID" value="NZ_PXYI01000001.1"/>
</dbReference>
<evidence type="ECO:0000256" key="2">
    <source>
        <dbReference type="ARBA" id="ARBA00005992"/>
    </source>
</evidence>
<evidence type="ECO:0000313" key="11">
    <source>
        <dbReference type="Proteomes" id="UP000241167"/>
    </source>
</evidence>
<keyword evidence="4 7" id="KW-0133">Cell shape</keyword>
<feature type="signal peptide" evidence="8">
    <location>
        <begin position="1"/>
        <end position="25"/>
    </location>
</feature>
<dbReference type="SUPFAM" id="SSF141523">
    <property type="entry name" value="L,D-transpeptidase catalytic domain-like"/>
    <property type="match status" value="1"/>
</dbReference>
<dbReference type="PANTHER" id="PTHR30582:SF2">
    <property type="entry name" value="L,D-TRANSPEPTIDASE YCIB-RELATED"/>
    <property type="match status" value="1"/>
</dbReference>
<protein>
    <recommendedName>
        <fullName evidence="9">L,D-TPase catalytic domain-containing protein</fullName>
    </recommendedName>
</protein>
<gene>
    <name evidence="10" type="ORF">C7I55_03135</name>
</gene>
<evidence type="ECO:0000259" key="9">
    <source>
        <dbReference type="PROSITE" id="PS52029"/>
    </source>
</evidence>
<evidence type="ECO:0000256" key="5">
    <source>
        <dbReference type="ARBA" id="ARBA00022984"/>
    </source>
</evidence>
<dbReference type="GO" id="GO:0016740">
    <property type="term" value="F:transferase activity"/>
    <property type="evidence" value="ECO:0007669"/>
    <property type="project" value="UniProtKB-KW"/>
</dbReference>
<dbReference type="InterPro" id="IPR005490">
    <property type="entry name" value="LD_TPept_cat_dom"/>
</dbReference>
<reference evidence="10 11" key="1">
    <citation type="submission" date="2018-03" db="EMBL/GenBank/DDBJ databases">
        <title>The draft genome of Sphingosinicella sp. GL-C-18.</title>
        <authorList>
            <person name="Liu L."/>
            <person name="Li L."/>
            <person name="Liang L."/>
            <person name="Zhang X."/>
            <person name="Wang T."/>
        </authorList>
    </citation>
    <scope>NUCLEOTIDE SEQUENCE [LARGE SCALE GENOMIC DNA]</scope>
    <source>
        <strain evidence="10 11">GL-C-18</strain>
    </source>
</reference>
<dbReference type="InterPro" id="IPR038063">
    <property type="entry name" value="Transpep_catalytic_dom"/>
</dbReference>
<sequence>MRGRRSFVCGAICALLIGFAPLSSAAAQDSSPLDMEALTLDAGQYVWHPELASAGAVEIVVSLPLQTAYVFRGGTLIGVSTVSTGAPGYDTPTGTFPILQKKVDHRSNLYDDAPMPYMQRLTWDGVALHAGKIPGYAASHGCVRLPTAFARKLYSATSLGASVHIVDEIPASSSAALELAKGSALAASALDAELARGTR</sequence>
<dbReference type="Gene3D" id="2.40.440.10">
    <property type="entry name" value="L,D-transpeptidase catalytic domain-like"/>
    <property type="match status" value="1"/>
</dbReference>
<dbReference type="PANTHER" id="PTHR30582">
    <property type="entry name" value="L,D-TRANSPEPTIDASE"/>
    <property type="match status" value="1"/>
</dbReference>